<dbReference type="PANTHER" id="PTHR12335:SF6">
    <property type="entry name" value="PROTEIN TIPE"/>
    <property type="match status" value="1"/>
</dbReference>
<name>A0AA40FKM4_9HYME</name>
<evidence type="ECO:0000313" key="2">
    <source>
        <dbReference type="Proteomes" id="UP001177670"/>
    </source>
</evidence>
<protein>
    <submittedName>
        <fullName evidence="1">Uncharacterized protein</fullName>
    </submittedName>
</protein>
<dbReference type="GO" id="GO:0002028">
    <property type="term" value="P:regulation of sodium ion transport"/>
    <property type="evidence" value="ECO:0007669"/>
    <property type="project" value="TreeGrafter"/>
</dbReference>
<reference evidence="1" key="1">
    <citation type="submission" date="2021-10" db="EMBL/GenBank/DDBJ databases">
        <title>Melipona bicolor Genome sequencing and assembly.</title>
        <authorList>
            <person name="Araujo N.S."/>
            <person name="Arias M.C."/>
        </authorList>
    </citation>
    <scope>NUCLEOTIDE SEQUENCE</scope>
    <source>
        <strain evidence="1">USP_2M_L1-L4_2017</strain>
        <tissue evidence="1">Whole body</tissue>
    </source>
</reference>
<dbReference type="AlphaFoldDB" id="A0AA40FKM4"/>
<sequence>MGNDSEWYFTGAKLFPNVKGCGYPPMLNCSIFYRQYANIGQNFSCYYSKVDPGIVISDLDMWQSSSLTEIGICFNWDLKTRSCELRVIDGDCSEPLPGAKEKERRRRETTVRVREKLPVVKKDEIEKWRECNCMMESAVAICLGGGTKTKNVSSDDITRRFSSRCSYLWVST</sequence>
<evidence type="ECO:0000313" key="1">
    <source>
        <dbReference type="EMBL" id="KAK1120676.1"/>
    </source>
</evidence>
<gene>
    <name evidence="1" type="ORF">K0M31_012282</name>
</gene>
<dbReference type="PANTHER" id="PTHR12335">
    <property type="entry name" value="TIPE PROTEIN TEMPERATURE-INDUCED PARALYTIC E"/>
    <property type="match status" value="1"/>
</dbReference>
<dbReference type="Proteomes" id="UP001177670">
    <property type="component" value="Unassembled WGS sequence"/>
</dbReference>
<dbReference type="EMBL" id="JAHYIQ010000030">
    <property type="protein sequence ID" value="KAK1120676.1"/>
    <property type="molecule type" value="Genomic_DNA"/>
</dbReference>
<keyword evidence="2" id="KW-1185">Reference proteome</keyword>
<dbReference type="Pfam" id="PF16972">
    <property type="entry name" value="TipE"/>
    <property type="match status" value="1"/>
</dbReference>
<proteinExistence type="predicted"/>
<dbReference type="GO" id="GO:0005886">
    <property type="term" value="C:plasma membrane"/>
    <property type="evidence" value="ECO:0007669"/>
    <property type="project" value="TreeGrafter"/>
</dbReference>
<accession>A0AA40FKM4</accession>
<dbReference type="InterPro" id="IPR031578">
    <property type="entry name" value="TipE"/>
</dbReference>
<organism evidence="1 2">
    <name type="scientific">Melipona bicolor</name>
    <dbReference type="NCBI Taxonomy" id="60889"/>
    <lineage>
        <taxon>Eukaryota</taxon>
        <taxon>Metazoa</taxon>
        <taxon>Ecdysozoa</taxon>
        <taxon>Arthropoda</taxon>
        <taxon>Hexapoda</taxon>
        <taxon>Insecta</taxon>
        <taxon>Pterygota</taxon>
        <taxon>Neoptera</taxon>
        <taxon>Endopterygota</taxon>
        <taxon>Hymenoptera</taxon>
        <taxon>Apocrita</taxon>
        <taxon>Aculeata</taxon>
        <taxon>Apoidea</taxon>
        <taxon>Anthophila</taxon>
        <taxon>Apidae</taxon>
        <taxon>Melipona</taxon>
    </lineage>
</organism>
<dbReference type="GO" id="GO:0017080">
    <property type="term" value="F:sodium channel regulator activity"/>
    <property type="evidence" value="ECO:0007669"/>
    <property type="project" value="TreeGrafter"/>
</dbReference>
<comment type="caution">
    <text evidence="1">The sequence shown here is derived from an EMBL/GenBank/DDBJ whole genome shotgun (WGS) entry which is preliminary data.</text>
</comment>